<reference evidence="2 3" key="1">
    <citation type="submission" date="2019-03" db="EMBL/GenBank/DDBJ databases">
        <authorList>
            <person name="Gaulin E."/>
            <person name="Dumas B."/>
        </authorList>
    </citation>
    <scope>NUCLEOTIDE SEQUENCE [LARGE SCALE GENOMIC DNA]</scope>
    <source>
        <strain evidence="2">CBS 568.67</strain>
    </source>
</reference>
<proteinExistence type="predicted"/>
<dbReference type="EMBL" id="CAADRA010006740">
    <property type="protein sequence ID" value="VFT96546.1"/>
    <property type="molecule type" value="Genomic_DNA"/>
</dbReference>
<evidence type="ECO:0000313" key="2">
    <source>
        <dbReference type="EMBL" id="VFT96546.1"/>
    </source>
</evidence>
<dbReference type="OrthoDB" id="10662631at2759"/>
<sequence>MPVESVEAAARRQTYRRQDREALANLRQHVQVLTRRVQQEKQAQQQKQKLLFLLPWRDVVGALADVRAATERQNHSLKVQLATYRALACQLMTRVGHSIPMDALPPSTRSWQDQHLPLDTKTRFKAMDWIHRRLVVNVDKMVAAANLPYTMEDVLRVYVEPRGETSCARHSATQRVVAAPLEAVMQGILWLEADELDVQLGTTLARSPAIAYVRHPSKYLDNTTDSTYTSNMLTCHTTTATRFVSCRTSITDDAKYPNEAAFVHQTEWMVAEALGPNMTLVRSGRVIDGLRWTQTREYIPMPELVPVGSGENPLQAYERRYYEVQAAAFAHQKELVHSFLAELAESRNINDDGTATVGKLDRSKFLVWLTKDRPCGHDERVANPIN</sequence>
<keyword evidence="3" id="KW-1185">Reference proteome</keyword>
<name>A0A485LFG3_9STRA</name>
<evidence type="ECO:0000313" key="1">
    <source>
        <dbReference type="EMBL" id="KAF0688533.1"/>
    </source>
</evidence>
<accession>A0A485LFG3</accession>
<evidence type="ECO:0000313" key="3">
    <source>
        <dbReference type="Proteomes" id="UP000332933"/>
    </source>
</evidence>
<dbReference type="Proteomes" id="UP000332933">
    <property type="component" value="Unassembled WGS sequence"/>
</dbReference>
<reference evidence="1" key="2">
    <citation type="submission" date="2019-06" db="EMBL/GenBank/DDBJ databases">
        <title>Genomics analysis of Aphanomyces spp. identifies a new class of oomycete effector associated with host adaptation.</title>
        <authorList>
            <person name="Gaulin E."/>
        </authorList>
    </citation>
    <scope>NUCLEOTIDE SEQUENCE</scope>
    <source>
        <strain evidence="1">CBS 578.67</strain>
    </source>
</reference>
<dbReference type="AlphaFoldDB" id="A0A485LFG3"/>
<organism evidence="2 3">
    <name type="scientific">Aphanomyces stellatus</name>
    <dbReference type="NCBI Taxonomy" id="120398"/>
    <lineage>
        <taxon>Eukaryota</taxon>
        <taxon>Sar</taxon>
        <taxon>Stramenopiles</taxon>
        <taxon>Oomycota</taxon>
        <taxon>Saprolegniomycetes</taxon>
        <taxon>Saprolegniales</taxon>
        <taxon>Verrucalvaceae</taxon>
        <taxon>Aphanomyces</taxon>
    </lineage>
</organism>
<gene>
    <name evidence="2" type="primary">Aste57867_19848</name>
    <name evidence="1" type="ORF">As57867_019783</name>
    <name evidence="2" type="ORF">ASTE57867_19848</name>
</gene>
<protein>
    <submittedName>
        <fullName evidence="2">Aste57867_19848 protein</fullName>
    </submittedName>
</protein>
<dbReference type="EMBL" id="VJMH01006717">
    <property type="protein sequence ID" value="KAF0688533.1"/>
    <property type="molecule type" value="Genomic_DNA"/>
</dbReference>